<feature type="transmembrane region" description="Helical" evidence="2">
    <location>
        <begin position="686"/>
        <end position="705"/>
    </location>
</feature>
<dbReference type="EMBL" id="JALPRX010000063">
    <property type="protein sequence ID" value="MCK8785645.1"/>
    <property type="molecule type" value="Genomic_DNA"/>
</dbReference>
<feature type="transmembrane region" description="Helical" evidence="2">
    <location>
        <begin position="784"/>
        <end position="800"/>
    </location>
</feature>
<evidence type="ECO:0000313" key="3">
    <source>
        <dbReference type="EMBL" id="MCK8785645.1"/>
    </source>
</evidence>
<gene>
    <name evidence="3" type="ORF">M0638_14760</name>
</gene>
<evidence type="ECO:0000313" key="4">
    <source>
        <dbReference type="Proteomes" id="UP001139516"/>
    </source>
</evidence>
<comment type="caution">
    <text evidence="3">The sequence shown here is derived from an EMBL/GenBank/DDBJ whole genome shotgun (WGS) entry which is preliminary data.</text>
</comment>
<feature type="transmembrane region" description="Helical" evidence="2">
    <location>
        <begin position="359"/>
        <end position="378"/>
    </location>
</feature>
<feature type="transmembrane region" description="Helical" evidence="2">
    <location>
        <begin position="166"/>
        <end position="182"/>
    </location>
</feature>
<keyword evidence="2" id="KW-0472">Membrane</keyword>
<feature type="transmembrane region" description="Helical" evidence="2">
    <location>
        <begin position="544"/>
        <end position="563"/>
    </location>
</feature>
<feature type="transmembrane region" description="Helical" evidence="2">
    <location>
        <begin position="744"/>
        <end position="764"/>
    </location>
</feature>
<dbReference type="InterPro" id="IPR019286">
    <property type="entry name" value="DUF2339_TM"/>
</dbReference>
<feature type="transmembrane region" description="Helical" evidence="2">
    <location>
        <begin position="227"/>
        <end position="247"/>
    </location>
</feature>
<accession>A0A9X1YB17</accession>
<dbReference type="PIRSF" id="PIRSF035905">
    <property type="entry name" value="UCP035905_mp"/>
    <property type="match status" value="1"/>
</dbReference>
<feature type="transmembrane region" description="Helical" evidence="2">
    <location>
        <begin position="254"/>
        <end position="270"/>
    </location>
</feature>
<keyword evidence="2" id="KW-0812">Transmembrane</keyword>
<proteinExistence type="predicted"/>
<feature type="transmembrane region" description="Helical" evidence="2">
    <location>
        <begin position="302"/>
        <end position="322"/>
    </location>
</feature>
<dbReference type="Proteomes" id="UP001139516">
    <property type="component" value="Unassembled WGS sequence"/>
</dbReference>
<keyword evidence="4" id="KW-1185">Reference proteome</keyword>
<feature type="region of interest" description="Disordered" evidence="1">
    <location>
        <begin position="567"/>
        <end position="603"/>
    </location>
</feature>
<feature type="transmembrane region" description="Helical" evidence="2">
    <location>
        <begin position="717"/>
        <end position="737"/>
    </location>
</feature>
<feature type="transmembrane region" description="Helical" evidence="2">
    <location>
        <begin position="911"/>
        <end position="932"/>
    </location>
</feature>
<keyword evidence="2" id="KW-1133">Transmembrane helix</keyword>
<feature type="transmembrane region" description="Helical" evidence="2">
    <location>
        <begin position="202"/>
        <end position="221"/>
    </location>
</feature>
<dbReference type="PANTHER" id="PTHR38434">
    <property type="entry name" value="BLL2549 PROTEIN"/>
    <property type="match status" value="1"/>
</dbReference>
<dbReference type="Pfam" id="PF10101">
    <property type="entry name" value="DUF2339"/>
    <property type="match status" value="2"/>
</dbReference>
<feature type="transmembrane region" description="Helical" evidence="2">
    <location>
        <begin position="871"/>
        <end position="891"/>
    </location>
</feature>
<dbReference type="RefSeq" id="WP_248667765.1">
    <property type="nucleotide sequence ID" value="NZ_JALPRX010000063.1"/>
</dbReference>
<reference evidence="3" key="1">
    <citation type="submission" date="2022-04" db="EMBL/GenBank/DDBJ databases">
        <title>Roseomonas acroporae sp. nov., isolated from coral Acropora digitifera.</title>
        <authorList>
            <person name="Sun H."/>
        </authorList>
    </citation>
    <scope>NUCLEOTIDE SEQUENCE</scope>
    <source>
        <strain evidence="3">NAR14</strain>
    </source>
</reference>
<feature type="transmembrane region" description="Helical" evidence="2">
    <location>
        <begin position="276"/>
        <end position="295"/>
    </location>
</feature>
<name>A0A9X1YB17_9PROT</name>
<feature type="transmembrane region" description="Helical" evidence="2">
    <location>
        <begin position="812"/>
        <end position="831"/>
    </location>
</feature>
<feature type="transmembrane region" description="Helical" evidence="2">
    <location>
        <begin position="939"/>
        <end position="957"/>
    </location>
</feature>
<dbReference type="PANTHER" id="PTHR38434:SF1">
    <property type="entry name" value="BLL2549 PROTEIN"/>
    <property type="match status" value="1"/>
</dbReference>
<dbReference type="InterPro" id="IPR014600">
    <property type="entry name" value="UCP035905_mem"/>
</dbReference>
<evidence type="ECO:0000256" key="1">
    <source>
        <dbReference type="SAM" id="MobiDB-lite"/>
    </source>
</evidence>
<feature type="transmembrane region" description="Helical" evidence="2">
    <location>
        <begin position="328"/>
        <end position="352"/>
    </location>
</feature>
<feature type="transmembrane region" description="Helical" evidence="2">
    <location>
        <begin position="488"/>
        <end position="506"/>
    </location>
</feature>
<sequence>MELLLLFPLLSLVPLLLLVGWVLGIAGWLRTRTLQAELAQLRRALAEAGIDAAPAQRQAQWQTRQPAQWPAAPMPAATAPAGESAASAPAAPAPAAPPEEPADLPADVPLPDAPPPPAGRPRRSLEELLTMRWGVWAGAAALLLAGVFLIRYAAEEGLLGPATRCALAGLLGLALIGTAEWLRRRLAAADAASGAPAIPNVAPSALAAGGVAVLFGAAYGAGVLYALVPPLAGFALLAGAALLGMLLSLRQGPLVAAIGLVGAFVTPLLIETGQPSLPGLYLYLLAVTGAAMAVVRHTAWAWLGWSATVAGALWVAAAALLAGSADDLWSPALFVPATAALHLALLPGAALAVPVGRRLAFLPFAALAASGLFLVPVAGGLGDGGTLAAAAGSGLAADLVTATGRAAAMVAATLPPAVGLLLLLPVAAWKGWREPRLDLLPMLAAAAGLALLLLWELPPVPVADGAGRVGDAAALLPGRWGEPVLRPYLLAALFAALLPAAAGLWAETRSPRPVRWAALPAAAPVLVLLILYARLHGFTPDPRWAAAALALAALLVGAAARALRAGGGNRAAGDGRRAAGQADGNAASRDREGNAASRDGMAAAPHDAGFDPATAVDATTTLPAASPDANPGALRAGAHAAGALAALSLGAAMLLQDHWLSLAVSLFLPALAWVEGRSGLRALRPLAALVAAVVLVRLLLNPHLLDYDFGTAPLLNGLWPAYGGPALAFALAARAFLRRADDRVVALLEAGAVALATALPLLLVHHAFEQGDLAGERFEFAETALYPAILALAAAAVLLLNRRLGRPVLRAAWTAQAALAMLAGLSCLAQNPGLTGDPVEGPALLNPLLPAYLLPASLAAALLATPEGRALPWRAAPALYALLAGFAWVTLEVRRAFHGPEIGLDVPLPDAELWALSGAWLLFGALLMLAGIRANAAPLRLAALAVLGLTTAKVFLVDMSELVGLWRVLSFLGLGLALIGLGGLYQRFVVVRRDG</sequence>
<feature type="transmembrane region" description="Helical" evidence="2">
    <location>
        <begin position="843"/>
        <end position="864"/>
    </location>
</feature>
<protein>
    <submittedName>
        <fullName evidence="3">DUF2339 domain-containing protein</fullName>
    </submittedName>
</protein>
<feature type="region of interest" description="Disordered" evidence="1">
    <location>
        <begin position="56"/>
        <end position="122"/>
    </location>
</feature>
<dbReference type="AlphaFoldDB" id="A0A9X1YB17"/>
<feature type="transmembrane region" description="Helical" evidence="2">
    <location>
        <begin position="963"/>
        <end position="985"/>
    </location>
</feature>
<feature type="compositionally biased region" description="Low complexity" evidence="1">
    <location>
        <begin position="578"/>
        <end position="587"/>
    </location>
</feature>
<evidence type="ECO:0000256" key="2">
    <source>
        <dbReference type="SAM" id="Phobius"/>
    </source>
</evidence>
<feature type="transmembrane region" description="Helical" evidence="2">
    <location>
        <begin position="133"/>
        <end position="154"/>
    </location>
</feature>
<feature type="transmembrane region" description="Helical" evidence="2">
    <location>
        <begin position="6"/>
        <end position="29"/>
    </location>
</feature>
<feature type="compositionally biased region" description="Low complexity" evidence="1">
    <location>
        <begin position="66"/>
        <end position="90"/>
    </location>
</feature>
<feature type="transmembrane region" description="Helical" evidence="2">
    <location>
        <begin position="406"/>
        <end position="427"/>
    </location>
</feature>
<organism evidence="3 4">
    <name type="scientific">Roseomonas acroporae</name>
    <dbReference type="NCBI Taxonomy" id="2937791"/>
    <lineage>
        <taxon>Bacteria</taxon>
        <taxon>Pseudomonadati</taxon>
        <taxon>Pseudomonadota</taxon>
        <taxon>Alphaproteobacteria</taxon>
        <taxon>Acetobacterales</taxon>
        <taxon>Roseomonadaceae</taxon>
        <taxon>Roseomonas</taxon>
    </lineage>
</organism>
<feature type="transmembrane region" description="Helical" evidence="2">
    <location>
        <begin position="513"/>
        <end position="532"/>
    </location>
</feature>
<feature type="transmembrane region" description="Helical" evidence="2">
    <location>
        <begin position="439"/>
        <end position="455"/>
    </location>
</feature>